<evidence type="ECO:0000256" key="1">
    <source>
        <dbReference type="SAM" id="SignalP"/>
    </source>
</evidence>
<dbReference type="PANTHER" id="PTHR47510">
    <property type="entry name" value="REVERSE TRANSCRIPTASE DOMAIN-CONTAINING PROTEIN"/>
    <property type="match status" value="1"/>
</dbReference>
<feature type="signal peptide" evidence="1">
    <location>
        <begin position="1"/>
        <end position="19"/>
    </location>
</feature>
<feature type="chain" id="PRO_5013620943" description="Endonuclease/exonuclease/phosphatase domain-containing protein" evidence="1">
    <location>
        <begin position="20"/>
        <end position="269"/>
    </location>
</feature>
<keyword evidence="1" id="KW-0732">Signal</keyword>
<keyword evidence="3" id="KW-1185">Reference proteome</keyword>
<feature type="non-terminal residue" evidence="2">
    <location>
        <position position="269"/>
    </location>
</feature>
<sequence length="269" mass="30753">MSLFVLFMFLIGVLRNCEAAKLAALELCDVIHELETASPDALFIVNGDFNHCSLRKSNVHYYQHVTCTTRATATLDLLYSNVKDAYNSIQLPALGNADHNLINLLHKYRPIVQRQKPSAVTVQQWNEDSLEHLRAELDATDWNAFIDAAGDLDELTETEEGLFGKGDHEGLKKIRSKLKRIIREERAAYKDKVEGHFTGGNMKRVWEGVRLMSGYNNKPKSCLLPRVDEDYANELNCFYNRFDRQDFSAEHDDFQQQFANSDCDITVTE</sequence>
<evidence type="ECO:0000313" key="2">
    <source>
        <dbReference type="EMBL" id="PIK38392.1"/>
    </source>
</evidence>
<organism evidence="2 3">
    <name type="scientific">Stichopus japonicus</name>
    <name type="common">Sea cucumber</name>
    <dbReference type="NCBI Taxonomy" id="307972"/>
    <lineage>
        <taxon>Eukaryota</taxon>
        <taxon>Metazoa</taxon>
        <taxon>Echinodermata</taxon>
        <taxon>Eleutherozoa</taxon>
        <taxon>Echinozoa</taxon>
        <taxon>Holothuroidea</taxon>
        <taxon>Aspidochirotacea</taxon>
        <taxon>Aspidochirotida</taxon>
        <taxon>Stichopodidae</taxon>
        <taxon>Apostichopus</taxon>
    </lineage>
</organism>
<dbReference type="Proteomes" id="UP000230750">
    <property type="component" value="Unassembled WGS sequence"/>
</dbReference>
<proteinExistence type="predicted"/>
<dbReference type="OrthoDB" id="10037236at2759"/>
<gene>
    <name evidence="2" type="ORF">BSL78_24777</name>
</gene>
<accession>A0A2G8JRJ3</accession>
<dbReference type="STRING" id="307972.A0A2G8JRJ3"/>
<reference evidence="2 3" key="1">
    <citation type="journal article" date="2017" name="PLoS Biol.">
        <title>The sea cucumber genome provides insights into morphological evolution and visceral regeneration.</title>
        <authorList>
            <person name="Zhang X."/>
            <person name="Sun L."/>
            <person name="Yuan J."/>
            <person name="Sun Y."/>
            <person name="Gao Y."/>
            <person name="Zhang L."/>
            <person name="Li S."/>
            <person name="Dai H."/>
            <person name="Hamel J.F."/>
            <person name="Liu C."/>
            <person name="Yu Y."/>
            <person name="Liu S."/>
            <person name="Lin W."/>
            <person name="Guo K."/>
            <person name="Jin S."/>
            <person name="Xu P."/>
            <person name="Storey K.B."/>
            <person name="Huan P."/>
            <person name="Zhang T."/>
            <person name="Zhou Y."/>
            <person name="Zhang J."/>
            <person name="Lin C."/>
            <person name="Li X."/>
            <person name="Xing L."/>
            <person name="Huo D."/>
            <person name="Sun M."/>
            <person name="Wang L."/>
            <person name="Mercier A."/>
            <person name="Li F."/>
            <person name="Yang H."/>
            <person name="Xiang J."/>
        </authorList>
    </citation>
    <scope>NUCLEOTIDE SEQUENCE [LARGE SCALE GENOMIC DNA]</scope>
    <source>
        <strain evidence="2">Shaxun</strain>
        <tissue evidence="2">Muscle</tissue>
    </source>
</reference>
<evidence type="ECO:0008006" key="4">
    <source>
        <dbReference type="Google" id="ProtNLM"/>
    </source>
</evidence>
<protein>
    <recommendedName>
        <fullName evidence="4">Endonuclease/exonuclease/phosphatase domain-containing protein</fullName>
    </recommendedName>
</protein>
<name>A0A2G8JRJ3_STIJA</name>
<dbReference type="AlphaFoldDB" id="A0A2G8JRJ3"/>
<dbReference type="PANTHER" id="PTHR47510:SF3">
    <property type="entry name" value="ENDO_EXONUCLEASE_PHOSPHATASE DOMAIN-CONTAINING PROTEIN"/>
    <property type="match status" value="1"/>
</dbReference>
<evidence type="ECO:0000313" key="3">
    <source>
        <dbReference type="Proteomes" id="UP000230750"/>
    </source>
</evidence>
<dbReference type="EMBL" id="MRZV01001365">
    <property type="protein sequence ID" value="PIK38392.1"/>
    <property type="molecule type" value="Genomic_DNA"/>
</dbReference>
<comment type="caution">
    <text evidence="2">The sequence shown here is derived from an EMBL/GenBank/DDBJ whole genome shotgun (WGS) entry which is preliminary data.</text>
</comment>